<organism evidence="2 3">
    <name type="scientific">Tissierella pigra</name>
    <dbReference type="NCBI Taxonomy" id="2607614"/>
    <lineage>
        <taxon>Bacteria</taxon>
        <taxon>Bacillati</taxon>
        <taxon>Bacillota</taxon>
        <taxon>Tissierellia</taxon>
        <taxon>Tissierellales</taxon>
        <taxon>Tissierellaceae</taxon>
        <taxon>Tissierella</taxon>
    </lineage>
</organism>
<protein>
    <submittedName>
        <fullName evidence="2">ABC transporter permease</fullName>
    </submittedName>
</protein>
<proteinExistence type="predicted"/>
<feature type="transmembrane region" description="Helical" evidence="1">
    <location>
        <begin position="16"/>
        <end position="34"/>
    </location>
</feature>
<keyword evidence="1" id="KW-0812">Transmembrane</keyword>
<dbReference type="AlphaFoldDB" id="A0A6N7XMK5"/>
<keyword evidence="1" id="KW-0472">Membrane</keyword>
<gene>
    <name evidence="2" type="ORF">FYJ83_14890</name>
</gene>
<dbReference type="Proteomes" id="UP000469523">
    <property type="component" value="Unassembled WGS sequence"/>
</dbReference>
<feature type="transmembrane region" description="Helical" evidence="1">
    <location>
        <begin position="194"/>
        <end position="215"/>
    </location>
</feature>
<evidence type="ECO:0000313" key="2">
    <source>
        <dbReference type="EMBL" id="MSU02746.1"/>
    </source>
</evidence>
<dbReference type="GO" id="GO:0005886">
    <property type="term" value="C:plasma membrane"/>
    <property type="evidence" value="ECO:0007669"/>
    <property type="project" value="UniProtKB-SubCell"/>
</dbReference>
<dbReference type="Pfam" id="PF12679">
    <property type="entry name" value="ABC2_membrane_2"/>
    <property type="match status" value="1"/>
</dbReference>
<comment type="caution">
    <text evidence="2">The sequence shown here is derived from an EMBL/GenBank/DDBJ whole genome shotgun (WGS) entry which is preliminary data.</text>
</comment>
<dbReference type="PANTHER" id="PTHR37305:SF1">
    <property type="entry name" value="MEMBRANE PROTEIN"/>
    <property type="match status" value="1"/>
</dbReference>
<sequence length="446" mass="52104">MFTFIKMDLKQKLRSPLTYFIILALCIMSILHISETKKVRESRFFKGHNPYYYLLQGASNINSFEDWKTLYPKAYQAMTTLIDTEKNIINADMEKDIEELNRLNAFYNLLMSKYSSVRQDYILNNIFYKKVIDMWNDVSDGIVYEDIDLTPMNRIDKMGDTFLLVSKYYYQLYKNDLEPIYLDDTNNITYLYEYFFKIIPKFIILIPILFVYNSINKEKNTGSLKLVITQSISRWKYYISKWISGVIHVLFVIFTPGILISTILGFTNGFVSMKYPAIYFKGIMSSFIPVPNYFDTLKKEIGIGNLRLLFHNFNYVAPIHKHDAIWVYEHKNMEVIEFYKYLFMVLLLTILFVGFCVALVQLISAIVNKEIISFAVGIGIFAIGILVSSPFKYDEHLNLSPFTMENASRIIIGTYNVTGLVSVIVLFVTTAILLTLGCRYFRRKEI</sequence>
<keyword evidence="1" id="KW-1133">Transmembrane helix</keyword>
<evidence type="ECO:0000313" key="3">
    <source>
        <dbReference type="Proteomes" id="UP000469523"/>
    </source>
</evidence>
<feature type="transmembrane region" description="Helical" evidence="1">
    <location>
        <begin position="411"/>
        <end position="436"/>
    </location>
</feature>
<dbReference type="GO" id="GO:0140359">
    <property type="term" value="F:ABC-type transporter activity"/>
    <property type="evidence" value="ECO:0007669"/>
    <property type="project" value="InterPro"/>
</dbReference>
<dbReference type="RefSeq" id="WP_154441864.1">
    <property type="nucleotide sequence ID" value="NZ_VUNQ01000042.1"/>
</dbReference>
<accession>A0A6N7XMK5</accession>
<feature type="transmembrane region" description="Helical" evidence="1">
    <location>
        <begin position="341"/>
        <end position="364"/>
    </location>
</feature>
<feature type="transmembrane region" description="Helical" evidence="1">
    <location>
        <begin position="371"/>
        <end position="391"/>
    </location>
</feature>
<evidence type="ECO:0000256" key="1">
    <source>
        <dbReference type="SAM" id="Phobius"/>
    </source>
</evidence>
<keyword evidence="3" id="KW-1185">Reference proteome</keyword>
<dbReference type="PANTHER" id="PTHR37305">
    <property type="entry name" value="INTEGRAL MEMBRANE PROTEIN-RELATED"/>
    <property type="match status" value="1"/>
</dbReference>
<dbReference type="EMBL" id="VUNQ01000042">
    <property type="protein sequence ID" value="MSU02746.1"/>
    <property type="molecule type" value="Genomic_DNA"/>
</dbReference>
<reference evidence="2 3" key="1">
    <citation type="submission" date="2019-09" db="EMBL/GenBank/DDBJ databases">
        <title>In-depth cultivation of the pig gut microbiome towards novel bacterial diversity and tailored functional studies.</title>
        <authorList>
            <person name="Wylensek D."/>
            <person name="Hitch T.C.A."/>
            <person name="Clavel T."/>
        </authorList>
    </citation>
    <scope>NUCLEOTIDE SEQUENCE [LARGE SCALE GENOMIC DNA]</scope>
    <source>
        <strain evidence="2 3">WCA3-693-APC-4?</strain>
    </source>
</reference>
<name>A0A6N7XMK5_9FIRM</name>
<feature type="transmembrane region" description="Helical" evidence="1">
    <location>
        <begin position="242"/>
        <end position="266"/>
    </location>
</feature>